<dbReference type="EMBL" id="RBZM01000005">
    <property type="protein sequence ID" value="RKP54074.1"/>
    <property type="molecule type" value="Genomic_DNA"/>
</dbReference>
<keyword evidence="11" id="KW-1185">Reference proteome</keyword>
<dbReference type="AlphaFoldDB" id="A0A494XWK8"/>
<keyword evidence="3" id="KW-0597">Phosphoprotein</keyword>
<dbReference type="Gene3D" id="3.30.450.280">
    <property type="entry name" value="GAF domain"/>
    <property type="match status" value="1"/>
</dbReference>
<evidence type="ECO:0000256" key="7">
    <source>
        <dbReference type="ARBA" id="ARBA00022840"/>
    </source>
</evidence>
<dbReference type="GO" id="GO:0004673">
    <property type="term" value="F:protein histidine kinase activity"/>
    <property type="evidence" value="ECO:0007669"/>
    <property type="project" value="UniProtKB-EC"/>
</dbReference>
<dbReference type="Pfam" id="PF12282">
    <property type="entry name" value="GAF_PdtaS"/>
    <property type="match status" value="1"/>
</dbReference>
<dbReference type="OrthoDB" id="9767435at2"/>
<keyword evidence="6" id="KW-0418">Kinase</keyword>
<dbReference type="Proteomes" id="UP000282076">
    <property type="component" value="Unassembled WGS sequence"/>
</dbReference>
<dbReference type="GO" id="GO:0000160">
    <property type="term" value="P:phosphorelay signal transduction system"/>
    <property type="evidence" value="ECO:0007669"/>
    <property type="project" value="UniProtKB-KW"/>
</dbReference>
<evidence type="ECO:0000256" key="2">
    <source>
        <dbReference type="ARBA" id="ARBA00012438"/>
    </source>
</evidence>
<dbReference type="InterPro" id="IPR035965">
    <property type="entry name" value="PAS-like_dom_sf"/>
</dbReference>
<evidence type="ECO:0000259" key="9">
    <source>
        <dbReference type="PROSITE" id="PS50109"/>
    </source>
</evidence>
<dbReference type="InterPro" id="IPR003594">
    <property type="entry name" value="HATPase_dom"/>
</dbReference>
<dbReference type="GO" id="GO:0005524">
    <property type="term" value="F:ATP binding"/>
    <property type="evidence" value="ECO:0007669"/>
    <property type="project" value="UniProtKB-KW"/>
</dbReference>
<evidence type="ECO:0000256" key="1">
    <source>
        <dbReference type="ARBA" id="ARBA00000085"/>
    </source>
</evidence>
<dbReference type="SMART" id="SM00387">
    <property type="entry name" value="HATPase_c"/>
    <property type="match status" value="1"/>
</dbReference>
<dbReference type="EC" id="2.7.13.3" evidence="2"/>
<reference evidence="10 11" key="1">
    <citation type="submission" date="2018-10" db="EMBL/GenBank/DDBJ databases">
        <title>Cohnella sp. M2MS4P-1, whole genome shotgun sequence.</title>
        <authorList>
            <person name="Tuo L."/>
        </authorList>
    </citation>
    <scope>NUCLEOTIDE SEQUENCE [LARGE SCALE GENOMIC DNA]</scope>
    <source>
        <strain evidence="10 11">M2MS4P-1</strain>
    </source>
</reference>
<comment type="catalytic activity">
    <reaction evidence="1">
        <text>ATP + protein L-histidine = ADP + protein N-phospho-L-histidine.</text>
        <dbReference type="EC" id="2.7.13.3"/>
    </reaction>
</comment>
<feature type="domain" description="Histidine kinase" evidence="9">
    <location>
        <begin position="280"/>
        <end position="475"/>
    </location>
</feature>
<comment type="caution">
    <text evidence="10">The sequence shown here is derived from an EMBL/GenBank/DDBJ whole genome shotgun (WGS) entry which is preliminary data.</text>
</comment>
<protein>
    <recommendedName>
        <fullName evidence="2">histidine kinase</fullName>
        <ecNumber evidence="2">2.7.13.3</ecNumber>
    </recommendedName>
</protein>
<dbReference type="InterPro" id="IPR005467">
    <property type="entry name" value="His_kinase_dom"/>
</dbReference>
<evidence type="ECO:0000256" key="6">
    <source>
        <dbReference type="ARBA" id="ARBA00022777"/>
    </source>
</evidence>
<dbReference type="Pfam" id="PF02518">
    <property type="entry name" value="HATPase_c"/>
    <property type="match status" value="1"/>
</dbReference>
<evidence type="ECO:0000256" key="8">
    <source>
        <dbReference type="ARBA" id="ARBA00023012"/>
    </source>
</evidence>
<dbReference type="InterPro" id="IPR036890">
    <property type="entry name" value="HATPase_C_sf"/>
</dbReference>
<proteinExistence type="predicted"/>
<dbReference type="Pfam" id="PF13188">
    <property type="entry name" value="PAS_8"/>
    <property type="match status" value="1"/>
</dbReference>
<dbReference type="InterPro" id="IPR000014">
    <property type="entry name" value="PAS"/>
</dbReference>
<dbReference type="PANTHER" id="PTHR41523:SF8">
    <property type="entry name" value="ETHYLENE RESPONSE SENSOR PROTEIN"/>
    <property type="match status" value="1"/>
</dbReference>
<keyword evidence="8" id="KW-0902">Two-component regulatory system</keyword>
<accession>A0A494XWK8</accession>
<dbReference type="InterPro" id="IPR038424">
    <property type="entry name" value="H_kinase_PdtaS_GAF_sf"/>
</dbReference>
<dbReference type="InterPro" id="IPR022066">
    <property type="entry name" value="PdtaS_GAF"/>
</dbReference>
<dbReference type="Gene3D" id="3.30.565.10">
    <property type="entry name" value="Histidine kinase-like ATPase, C-terminal domain"/>
    <property type="match status" value="1"/>
</dbReference>
<sequence>MGTIKELCLEHTLLSAQDAETIEALARHLQLIADVSQADVFIDCPLPDKGSALVVAQAQPATAPSLYRTSVIGQHAYARNEPAVMFSLISGEAVVGSRGISQEQIAMQQNVSPIANRQGKIIGALIMEQDISEKVEQERNVERLVETTEQLSETLLAMAMSEGRVQSLMHEGIILFDDKERLTYVNPRARTLLHEMGKPGIAIGDEITRLFFDREQWRNVFEPTGFLCRELQNGKLAFELKAVAIYRAGRKVGGLLLIRDISELKDKEKQLMIKSAVIKEIHHRVKNNLQTVSSLLRLQMRRTKLAEVARVYRDSINRINSIAVIHEMLAYEGLDTIHFNDVVDRISRTILSSSAKPDQTVKVRLTGDELHLRSDVATTLALVLNELIQNCVLHAFGERSQGEIVISIRNTGLVIDVQVTDNGCGIDASAEPEGGGTHLGLKIAETLIEENLDGHISIVSDERGTNVRIAFPVAYYPAEAEDEGG</sequence>
<evidence type="ECO:0000313" key="11">
    <source>
        <dbReference type="Proteomes" id="UP000282076"/>
    </source>
</evidence>
<dbReference type="Pfam" id="PF07568">
    <property type="entry name" value="HisKA_2"/>
    <property type="match status" value="1"/>
</dbReference>
<dbReference type="InterPro" id="IPR011495">
    <property type="entry name" value="Sig_transdc_His_kin_sub2_dim/P"/>
</dbReference>
<dbReference type="RefSeq" id="WP_120977132.1">
    <property type="nucleotide sequence ID" value="NZ_RBZM01000005.1"/>
</dbReference>
<dbReference type="SUPFAM" id="SSF55874">
    <property type="entry name" value="ATPase domain of HSP90 chaperone/DNA topoisomerase II/histidine kinase"/>
    <property type="match status" value="1"/>
</dbReference>
<evidence type="ECO:0000256" key="4">
    <source>
        <dbReference type="ARBA" id="ARBA00022679"/>
    </source>
</evidence>
<dbReference type="PANTHER" id="PTHR41523">
    <property type="entry name" value="TWO-COMPONENT SYSTEM SENSOR PROTEIN"/>
    <property type="match status" value="1"/>
</dbReference>
<organism evidence="10 11">
    <name type="scientific">Cohnella endophytica</name>
    <dbReference type="NCBI Taxonomy" id="2419778"/>
    <lineage>
        <taxon>Bacteria</taxon>
        <taxon>Bacillati</taxon>
        <taxon>Bacillota</taxon>
        <taxon>Bacilli</taxon>
        <taxon>Bacillales</taxon>
        <taxon>Paenibacillaceae</taxon>
        <taxon>Cohnella</taxon>
    </lineage>
</organism>
<keyword evidence="4" id="KW-0808">Transferase</keyword>
<gene>
    <name evidence="10" type="ORF">D7Z26_11835</name>
</gene>
<dbReference type="SUPFAM" id="SSF55785">
    <property type="entry name" value="PYP-like sensor domain (PAS domain)"/>
    <property type="match status" value="1"/>
</dbReference>
<evidence type="ECO:0000256" key="5">
    <source>
        <dbReference type="ARBA" id="ARBA00022741"/>
    </source>
</evidence>
<keyword evidence="5" id="KW-0547">Nucleotide-binding</keyword>
<dbReference type="PROSITE" id="PS50109">
    <property type="entry name" value="HIS_KIN"/>
    <property type="match status" value="1"/>
</dbReference>
<keyword evidence="7" id="KW-0067">ATP-binding</keyword>
<evidence type="ECO:0000256" key="3">
    <source>
        <dbReference type="ARBA" id="ARBA00022553"/>
    </source>
</evidence>
<dbReference type="Gene3D" id="3.30.450.20">
    <property type="entry name" value="PAS domain"/>
    <property type="match status" value="1"/>
</dbReference>
<evidence type="ECO:0000313" key="10">
    <source>
        <dbReference type="EMBL" id="RKP54074.1"/>
    </source>
</evidence>
<name>A0A494XWK8_9BACL</name>